<dbReference type="GO" id="GO:0046872">
    <property type="term" value="F:metal ion binding"/>
    <property type="evidence" value="ECO:0007669"/>
    <property type="project" value="UniProtKB-KW"/>
</dbReference>
<gene>
    <name evidence="10" type="ORF">SAMN06272737_1086</name>
</gene>
<dbReference type="GO" id="GO:0051539">
    <property type="term" value="F:4 iron, 4 sulfur cluster binding"/>
    <property type="evidence" value="ECO:0007669"/>
    <property type="project" value="UniProtKB-KW"/>
</dbReference>
<evidence type="ECO:0000313" key="10">
    <source>
        <dbReference type="EMBL" id="SNR45680.1"/>
    </source>
</evidence>
<evidence type="ECO:0000256" key="8">
    <source>
        <dbReference type="SAM" id="MobiDB-lite"/>
    </source>
</evidence>
<sequence length="118" mass="12992">MCPTGALFRTEFGTVVVLGDICNGCGCGYCVASWPYGVIDQRKDDGWVFTCTMCYDRLTDGLQPACATACPTQYIQFGDLDEAVERQSRQRRPESRSPKTTSSVIGVKTPPPVRRRSS</sequence>
<keyword evidence="1" id="KW-0813">Transport</keyword>
<accession>A0A238WGH5</accession>
<evidence type="ECO:0000259" key="9">
    <source>
        <dbReference type="PROSITE" id="PS51379"/>
    </source>
</evidence>
<evidence type="ECO:0000313" key="11">
    <source>
        <dbReference type="Proteomes" id="UP000198403"/>
    </source>
</evidence>
<feature type="region of interest" description="Disordered" evidence="8">
    <location>
        <begin position="84"/>
        <end position="118"/>
    </location>
</feature>
<dbReference type="PROSITE" id="PS51379">
    <property type="entry name" value="4FE4S_FER_2"/>
    <property type="match status" value="1"/>
</dbReference>
<evidence type="ECO:0000256" key="6">
    <source>
        <dbReference type="ARBA" id="ARBA00023004"/>
    </source>
</evidence>
<name>A0A238WGH5_9ACTN</name>
<evidence type="ECO:0000256" key="2">
    <source>
        <dbReference type="ARBA" id="ARBA00022485"/>
    </source>
</evidence>
<evidence type="ECO:0000256" key="3">
    <source>
        <dbReference type="ARBA" id="ARBA00022723"/>
    </source>
</evidence>
<dbReference type="Gene3D" id="3.30.70.20">
    <property type="match status" value="2"/>
</dbReference>
<proteinExistence type="predicted"/>
<keyword evidence="7" id="KW-0411">Iron-sulfur</keyword>
<dbReference type="InterPro" id="IPR017896">
    <property type="entry name" value="4Fe4S_Fe-S-bd"/>
</dbReference>
<evidence type="ECO:0000256" key="7">
    <source>
        <dbReference type="ARBA" id="ARBA00023014"/>
    </source>
</evidence>
<dbReference type="EMBL" id="FZNO01000008">
    <property type="protein sequence ID" value="SNR45680.1"/>
    <property type="molecule type" value="Genomic_DNA"/>
</dbReference>
<dbReference type="PANTHER" id="PTHR43177:SF5">
    <property type="entry name" value="ANAEROBIC DIMETHYL SULFOXIDE REDUCTASE CHAIN B-RELATED"/>
    <property type="match status" value="1"/>
</dbReference>
<dbReference type="AlphaFoldDB" id="A0A238WGH5"/>
<feature type="compositionally biased region" description="Basic and acidic residues" evidence="8">
    <location>
        <begin position="84"/>
        <end position="97"/>
    </location>
</feature>
<reference evidence="10 11" key="1">
    <citation type="submission" date="2017-06" db="EMBL/GenBank/DDBJ databases">
        <authorList>
            <person name="Kim H.J."/>
            <person name="Triplett B.A."/>
        </authorList>
    </citation>
    <scope>NUCLEOTIDE SEQUENCE [LARGE SCALE GENOMIC DNA]</scope>
    <source>
        <strain evidence="10 11">DSM 44272</strain>
    </source>
</reference>
<keyword evidence="5" id="KW-0249">Electron transport</keyword>
<evidence type="ECO:0000256" key="4">
    <source>
        <dbReference type="ARBA" id="ARBA00022737"/>
    </source>
</evidence>
<evidence type="ECO:0000256" key="1">
    <source>
        <dbReference type="ARBA" id="ARBA00022448"/>
    </source>
</evidence>
<keyword evidence="11" id="KW-1185">Reference proteome</keyword>
<keyword evidence="4" id="KW-0677">Repeat</keyword>
<dbReference type="Proteomes" id="UP000198403">
    <property type="component" value="Unassembled WGS sequence"/>
</dbReference>
<protein>
    <submittedName>
        <fullName evidence="10">4Fe-4S dicluster domain-containing protein</fullName>
    </submittedName>
</protein>
<dbReference type="PANTHER" id="PTHR43177">
    <property type="entry name" value="PROTEIN NRFC"/>
    <property type="match status" value="1"/>
</dbReference>
<keyword evidence="3" id="KW-0479">Metal-binding</keyword>
<keyword evidence="6" id="KW-0408">Iron</keyword>
<organism evidence="10 11">
    <name type="scientific">Blastococcus mobilis</name>
    <dbReference type="NCBI Taxonomy" id="1938746"/>
    <lineage>
        <taxon>Bacteria</taxon>
        <taxon>Bacillati</taxon>
        <taxon>Actinomycetota</taxon>
        <taxon>Actinomycetes</taxon>
        <taxon>Geodermatophilales</taxon>
        <taxon>Geodermatophilaceae</taxon>
        <taxon>Blastococcus</taxon>
    </lineage>
</organism>
<dbReference type="InterPro" id="IPR050954">
    <property type="entry name" value="ET_IronSulfur_Cluster-Binding"/>
</dbReference>
<keyword evidence="2" id="KW-0004">4Fe-4S</keyword>
<feature type="domain" description="4Fe-4S ferredoxin-type" evidence="9">
    <location>
        <begin position="13"/>
        <end position="44"/>
    </location>
</feature>
<dbReference type="Pfam" id="PF13247">
    <property type="entry name" value="Fer4_11"/>
    <property type="match status" value="1"/>
</dbReference>
<evidence type="ECO:0000256" key="5">
    <source>
        <dbReference type="ARBA" id="ARBA00022982"/>
    </source>
</evidence>
<dbReference type="SUPFAM" id="SSF54862">
    <property type="entry name" value="4Fe-4S ferredoxins"/>
    <property type="match status" value="1"/>
</dbReference>